<name>A0A192D2X9_9SPHN</name>
<evidence type="ECO:0000313" key="2">
    <source>
        <dbReference type="EMBL" id="ANK12838.1"/>
    </source>
</evidence>
<proteinExistence type="predicted"/>
<sequence length="144" mass="15514">MSLVEAVNEGWGWTGLTAKRVVAQSPMGHLVVSDADGGFFYVDPDGMAIIALGTEAEAQAHLASDEAKELWSGGALVEEAKRRFGEPPAGSVFTIKPHAMIEGRYEPENLCLMSLVELIRFTGDIAQQIKDLPDGSQIQLKVTD</sequence>
<dbReference type="OrthoDB" id="672028at2"/>
<protein>
    <recommendedName>
        <fullName evidence="1">T6SS immunity protein Tdi1 C-terminal domain-containing protein</fullName>
    </recommendedName>
</protein>
<evidence type="ECO:0000259" key="1">
    <source>
        <dbReference type="Pfam" id="PF08906"/>
    </source>
</evidence>
<keyword evidence="3" id="KW-1185">Reference proteome</keyword>
<dbReference type="InterPro" id="IPR015002">
    <property type="entry name" value="T6SS_Tdi1_C"/>
</dbReference>
<evidence type="ECO:0000313" key="3">
    <source>
        <dbReference type="Proteomes" id="UP000078263"/>
    </source>
</evidence>
<dbReference type="Proteomes" id="UP000078263">
    <property type="component" value="Chromosome"/>
</dbReference>
<feature type="domain" description="T6SS immunity protein Tdi1 C-terminal" evidence="1">
    <location>
        <begin position="67"/>
        <end position="125"/>
    </location>
</feature>
<dbReference type="AlphaFoldDB" id="A0A192D2X9"/>
<gene>
    <name evidence="2" type="ORF">A9D12_07630</name>
</gene>
<accession>A0A192D2X9</accession>
<organism evidence="2 3">
    <name type="scientific">Erythrobacter neustonensis</name>
    <dbReference type="NCBI Taxonomy" id="1112"/>
    <lineage>
        <taxon>Bacteria</taxon>
        <taxon>Pseudomonadati</taxon>
        <taxon>Pseudomonadota</taxon>
        <taxon>Alphaproteobacteria</taxon>
        <taxon>Sphingomonadales</taxon>
        <taxon>Erythrobacteraceae</taxon>
        <taxon>Erythrobacter/Porphyrobacter group</taxon>
        <taxon>Erythrobacter</taxon>
    </lineage>
</organism>
<dbReference type="STRING" id="1112.A9D12_07630"/>
<dbReference type="Pfam" id="PF08906">
    <property type="entry name" value="T6SS_Tdi1_C"/>
    <property type="match status" value="1"/>
</dbReference>
<dbReference type="EMBL" id="CP016033">
    <property type="protein sequence ID" value="ANK12838.1"/>
    <property type="molecule type" value="Genomic_DNA"/>
</dbReference>
<reference evidence="2 3" key="1">
    <citation type="submission" date="2016-05" db="EMBL/GenBank/DDBJ databases">
        <title>Compelete Genome Sequence of Bacteriochlorophyll-Synthesizing Bacterium Porphyrobacter neustonensis DSM 9434.</title>
        <authorList>
            <person name="Shi X.-L."/>
            <person name="Wu Y.-H."/>
            <person name="Cheng H."/>
            <person name="Xu L."/>
            <person name="Zhang X.-Q."/>
            <person name="Wang C.-S."/>
            <person name="Xu X.-W."/>
        </authorList>
    </citation>
    <scope>NUCLEOTIDE SEQUENCE [LARGE SCALE GENOMIC DNA]</scope>
    <source>
        <strain evidence="2 3">DSM 9434</strain>
    </source>
</reference>
<dbReference type="RefSeq" id="WP_068350748.1">
    <property type="nucleotide sequence ID" value="NZ_CP016033.1"/>
</dbReference>
<dbReference type="KEGG" id="pns:A9D12_07630"/>